<comment type="caution">
    <text evidence="1">The sequence shown here is derived from an EMBL/GenBank/DDBJ whole genome shotgun (WGS) entry which is preliminary data.</text>
</comment>
<accession>A0AAV4XN31</accession>
<dbReference type="AlphaFoldDB" id="A0AAV4XN31"/>
<gene>
    <name evidence="1" type="ORF">CEXT_208491</name>
</gene>
<sequence length="77" mass="8934">MTWSPLSTDATYLKEQSRLLGQRKSKKLLGIKIPLSFIQKKEKQGDPDFYKQALKISLGQKEIKTIIVHVEKETWDC</sequence>
<evidence type="ECO:0000313" key="1">
    <source>
        <dbReference type="EMBL" id="GIY96386.1"/>
    </source>
</evidence>
<organism evidence="1 2">
    <name type="scientific">Caerostris extrusa</name>
    <name type="common">Bark spider</name>
    <name type="synonym">Caerostris bankana</name>
    <dbReference type="NCBI Taxonomy" id="172846"/>
    <lineage>
        <taxon>Eukaryota</taxon>
        <taxon>Metazoa</taxon>
        <taxon>Ecdysozoa</taxon>
        <taxon>Arthropoda</taxon>
        <taxon>Chelicerata</taxon>
        <taxon>Arachnida</taxon>
        <taxon>Araneae</taxon>
        <taxon>Araneomorphae</taxon>
        <taxon>Entelegynae</taxon>
        <taxon>Araneoidea</taxon>
        <taxon>Araneidae</taxon>
        <taxon>Caerostris</taxon>
    </lineage>
</organism>
<keyword evidence="2" id="KW-1185">Reference proteome</keyword>
<evidence type="ECO:0000313" key="2">
    <source>
        <dbReference type="Proteomes" id="UP001054945"/>
    </source>
</evidence>
<proteinExistence type="predicted"/>
<dbReference type="EMBL" id="BPLR01018042">
    <property type="protein sequence ID" value="GIY96386.1"/>
    <property type="molecule type" value="Genomic_DNA"/>
</dbReference>
<dbReference type="Proteomes" id="UP001054945">
    <property type="component" value="Unassembled WGS sequence"/>
</dbReference>
<protein>
    <submittedName>
        <fullName evidence="1">Uncharacterized protein</fullName>
    </submittedName>
</protein>
<name>A0AAV4XN31_CAEEX</name>
<reference evidence="1 2" key="1">
    <citation type="submission" date="2021-06" db="EMBL/GenBank/DDBJ databases">
        <title>Caerostris extrusa draft genome.</title>
        <authorList>
            <person name="Kono N."/>
            <person name="Arakawa K."/>
        </authorList>
    </citation>
    <scope>NUCLEOTIDE SEQUENCE [LARGE SCALE GENOMIC DNA]</scope>
</reference>